<organism evidence="1 2">
    <name type="scientific">Psychromonas ingrahamii (strain DSM 17664 / CCUG 51855 / 37)</name>
    <dbReference type="NCBI Taxonomy" id="357804"/>
    <lineage>
        <taxon>Bacteria</taxon>
        <taxon>Pseudomonadati</taxon>
        <taxon>Pseudomonadota</taxon>
        <taxon>Gammaproteobacteria</taxon>
        <taxon>Alteromonadales</taxon>
        <taxon>Psychromonadaceae</taxon>
        <taxon>Psychromonas</taxon>
    </lineage>
</organism>
<dbReference type="eggNOG" id="ENOG5031M4A">
    <property type="taxonomic scope" value="Bacteria"/>
</dbReference>
<gene>
    <name evidence="1" type="ordered locus">Ping_1384</name>
</gene>
<reference evidence="1 2" key="1">
    <citation type="submission" date="2007-01" db="EMBL/GenBank/DDBJ databases">
        <title>Complete sequence of Psychromonas ingrahamii 37.</title>
        <authorList>
            <consortium name="US DOE Joint Genome Institute"/>
            <person name="Copeland A."/>
            <person name="Lucas S."/>
            <person name="Lapidus A."/>
            <person name="Barry K."/>
            <person name="Detter J.C."/>
            <person name="Glavina del Rio T."/>
            <person name="Hammon N."/>
            <person name="Israni S."/>
            <person name="Dalin E."/>
            <person name="Tice H."/>
            <person name="Pitluck S."/>
            <person name="Thompson L.S."/>
            <person name="Brettin T."/>
            <person name="Bruce D."/>
            <person name="Han C."/>
            <person name="Tapia R."/>
            <person name="Schmutz J."/>
            <person name="Larimer F."/>
            <person name="Land M."/>
            <person name="Hauser L."/>
            <person name="Kyrpides N."/>
            <person name="Ivanova N."/>
            <person name="Staley J."/>
            <person name="Richardson P."/>
        </authorList>
    </citation>
    <scope>NUCLEOTIDE SEQUENCE [LARGE SCALE GENOMIC DNA]</scope>
    <source>
        <strain evidence="1 2">37</strain>
    </source>
</reference>
<proteinExistence type="predicted"/>
<dbReference type="HOGENOM" id="CLU_2068270_0_0_6"/>
<dbReference type="KEGG" id="pin:Ping_1384"/>
<evidence type="ECO:0000313" key="1">
    <source>
        <dbReference type="EMBL" id="ABM03204.1"/>
    </source>
</evidence>
<dbReference type="STRING" id="357804.Ping_1384"/>
<evidence type="ECO:0000313" key="2">
    <source>
        <dbReference type="Proteomes" id="UP000000639"/>
    </source>
</evidence>
<dbReference type="EMBL" id="CP000510">
    <property type="protein sequence ID" value="ABM03204.1"/>
    <property type="molecule type" value="Genomic_DNA"/>
</dbReference>
<dbReference type="RefSeq" id="WP_011769764.1">
    <property type="nucleotide sequence ID" value="NC_008709.1"/>
</dbReference>
<dbReference type="Proteomes" id="UP000000639">
    <property type="component" value="Chromosome"/>
</dbReference>
<evidence type="ECO:0008006" key="3">
    <source>
        <dbReference type="Google" id="ProtNLM"/>
    </source>
</evidence>
<dbReference type="AlphaFoldDB" id="A1SUN9"/>
<keyword evidence="2" id="KW-1185">Reference proteome</keyword>
<dbReference type="OrthoDB" id="5822659at2"/>
<sequence>MNNLEHRVGVTEINLVIRKLQLKKLTEFNRAKIISEIDEAVGIESVTLDIKDGLLHIAYDVTQLNLEAIKLVVVKHGAELSGGWWHHFKEGYYKFVDQNMKDNIKHKPSCCSRPPPGSTKHK</sequence>
<accession>A1SUN9</accession>
<name>A1SUN9_PSYIN</name>
<protein>
    <recommendedName>
        <fullName evidence="3">Cation transporter</fullName>
    </recommendedName>
</protein>